<evidence type="ECO:0000313" key="14">
    <source>
        <dbReference type="EMBL" id="SHG17987.1"/>
    </source>
</evidence>
<proteinExistence type="inferred from homology"/>
<keyword evidence="7 9" id="KW-0704">Schiff base</keyword>
<feature type="binding site" evidence="9 11">
    <location>
        <position position="57"/>
    </location>
    <ligand>
        <name>substrate</name>
    </ligand>
</feature>
<evidence type="ECO:0000256" key="2">
    <source>
        <dbReference type="ARBA" id="ARBA00022655"/>
    </source>
</evidence>
<keyword evidence="4 9" id="KW-0068">Autocatalytic cleavage</keyword>
<reference evidence="15" key="1">
    <citation type="submission" date="2016-11" db="EMBL/GenBank/DDBJ databases">
        <authorList>
            <person name="Varghese N."/>
            <person name="Submissions S."/>
        </authorList>
    </citation>
    <scope>NUCLEOTIDE SEQUENCE [LARGE SCALE GENOMIC DNA]</scope>
    <source>
        <strain evidence="15">DSM 9756</strain>
    </source>
</reference>
<comment type="pathway">
    <text evidence="9">Cofactor biosynthesis; (R)-pantothenate biosynthesis; beta-alanine from L-aspartate: step 1/1.</text>
</comment>
<evidence type="ECO:0000256" key="6">
    <source>
        <dbReference type="ARBA" id="ARBA00023239"/>
    </source>
</evidence>
<organism evidence="14 15">
    <name type="scientific">Desulfacinum infernum DSM 9756</name>
    <dbReference type="NCBI Taxonomy" id="1121391"/>
    <lineage>
        <taxon>Bacteria</taxon>
        <taxon>Pseudomonadati</taxon>
        <taxon>Thermodesulfobacteriota</taxon>
        <taxon>Syntrophobacteria</taxon>
        <taxon>Syntrophobacterales</taxon>
        <taxon>Syntrophobacteraceae</taxon>
        <taxon>Desulfacinum</taxon>
    </lineage>
</organism>
<evidence type="ECO:0000256" key="1">
    <source>
        <dbReference type="ARBA" id="ARBA00022490"/>
    </source>
</evidence>
<sequence>MRRIMLKSKLHRARVTDANLEYEGSLTIDQNLMELADILPFEQVKVYNVTNGARFETYAICGPPGGGDICLNGAAARMGAPGDLIIIATYAEYEEGEARDHEPRVVLLDGTNKPKKPEIVKGWPS</sequence>
<dbReference type="UniPathway" id="UPA00028">
    <property type="reaction ID" value="UER00002"/>
</dbReference>
<evidence type="ECO:0000256" key="3">
    <source>
        <dbReference type="ARBA" id="ARBA00022793"/>
    </source>
</evidence>
<comment type="subunit">
    <text evidence="9">Heterooctamer of four alpha and four beta subunits.</text>
</comment>
<evidence type="ECO:0000313" key="15">
    <source>
        <dbReference type="Proteomes" id="UP000184076"/>
    </source>
</evidence>
<feature type="chain" id="PRO_5013994492" description="Aspartate 1-decarboxylase alpha chain" evidence="9 13">
    <location>
        <begin position="25"/>
        <end position="125"/>
    </location>
</feature>
<feature type="active site" description="Proton donor" evidence="9 10">
    <location>
        <position position="58"/>
    </location>
</feature>
<dbReference type="GO" id="GO:0015940">
    <property type="term" value="P:pantothenate biosynthetic process"/>
    <property type="evidence" value="ECO:0007669"/>
    <property type="project" value="UniProtKB-UniRule"/>
</dbReference>
<dbReference type="GO" id="GO:0006523">
    <property type="term" value="P:alanine biosynthetic process"/>
    <property type="evidence" value="ECO:0007669"/>
    <property type="project" value="InterPro"/>
</dbReference>
<keyword evidence="1 9" id="KW-0963">Cytoplasm</keyword>
<comment type="subcellular location">
    <subcellularLocation>
        <location evidence="9">Cytoplasm</location>
    </subcellularLocation>
</comment>
<keyword evidence="6 9" id="KW-0456">Lyase</keyword>
<dbReference type="EMBL" id="FQVB01000047">
    <property type="protein sequence ID" value="SHG17987.1"/>
    <property type="molecule type" value="Genomic_DNA"/>
</dbReference>
<feature type="chain" id="PRO_5013994493" description="Aspartate 1-decarboxylase beta chain" evidence="9 13">
    <location>
        <begin position="1"/>
        <end position="24"/>
    </location>
</feature>
<feature type="binding site" evidence="9 11">
    <location>
        <begin position="73"/>
        <end position="75"/>
    </location>
    <ligand>
        <name>substrate</name>
    </ligand>
</feature>
<keyword evidence="3 9" id="KW-0210">Decarboxylase</keyword>
<evidence type="ECO:0000256" key="13">
    <source>
        <dbReference type="PIRSR" id="PIRSR006246-5"/>
    </source>
</evidence>
<dbReference type="Pfam" id="PF02261">
    <property type="entry name" value="Asp_decarbox"/>
    <property type="match status" value="1"/>
</dbReference>
<evidence type="ECO:0000256" key="10">
    <source>
        <dbReference type="PIRSR" id="PIRSR006246-1"/>
    </source>
</evidence>
<feature type="modified residue" description="Pyruvic acid (Ser)" evidence="9 12">
    <location>
        <position position="25"/>
    </location>
</feature>
<dbReference type="InterPro" id="IPR009010">
    <property type="entry name" value="Asp_de-COase-like_dom_sf"/>
</dbReference>
<dbReference type="RefSeq" id="WP_073041649.1">
    <property type="nucleotide sequence ID" value="NZ_FQVB01000047.1"/>
</dbReference>
<keyword evidence="5 9" id="KW-0865">Zymogen</keyword>
<dbReference type="NCBIfam" id="TIGR00223">
    <property type="entry name" value="panD"/>
    <property type="match status" value="1"/>
</dbReference>
<comment type="catalytic activity">
    <reaction evidence="9">
        <text>L-aspartate + H(+) = beta-alanine + CO2</text>
        <dbReference type="Rhea" id="RHEA:19497"/>
        <dbReference type="ChEBI" id="CHEBI:15378"/>
        <dbReference type="ChEBI" id="CHEBI:16526"/>
        <dbReference type="ChEBI" id="CHEBI:29991"/>
        <dbReference type="ChEBI" id="CHEBI:57966"/>
        <dbReference type="EC" id="4.1.1.11"/>
    </reaction>
</comment>
<evidence type="ECO:0000256" key="8">
    <source>
        <dbReference type="ARBA" id="ARBA00023317"/>
    </source>
</evidence>
<evidence type="ECO:0000256" key="9">
    <source>
        <dbReference type="HAMAP-Rule" id="MF_00446"/>
    </source>
</evidence>
<gene>
    <name evidence="9" type="primary">panD</name>
    <name evidence="14" type="ORF">SAMN02745206_03408</name>
</gene>
<evidence type="ECO:0000256" key="7">
    <source>
        <dbReference type="ARBA" id="ARBA00023270"/>
    </source>
</evidence>
<comment type="similarity">
    <text evidence="9">Belongs to the PanD family.</text>
</comment>
<keyword evidence="15" id="KW-1185">Reference proteome</keyword>
<dbReference type="PIRSF" id="PIRSF006246">
    <property type="entry name" value="Asp_decarbox"/>
    <property type="match status" value="1"/>
</dbReference>
<dbReference type="AlphaFoldDB" id="A0A1M5HPZ3"/>
<comment type="function">
    <text evidence="9">Catalyzes the pyruvoyl-dependent decarboxylation of aspartate to produce beta-alanine.</text>
</comment>
<dbReference type="GO" id="GO:0005829">
    <property type="term" value="C:cytosol"/>
    <property type="evidence" value="ECO:0007669"/>
    <property type="project" value="TreeGrafter"/>
</dbReference>
<keyword evidence="2 9" id="KW-0566">Pantothenate biosynthesis</keyword>
<comment type="cofactor">
    <cofactor evidence="9 10">
        <name>pyruvate</name>
        <dbReference type="ChEBI" id="CHEBI:15361"/>
    </cofactor>
    <text evidence="9 10">Binds 1 pyruvoyl group covalently per subunit.</text>
</comment>
<dbReference type="OrthoDB" id="9803983at2"/>
<dbReference type="GO" id="GO:0004068">
    <property type="term" value="F:aspartate 1-decarboxylase activity"/>
    <property type="evidence" value="ECO:0007669"/>
    <property type="project" value="UniProtKB-UniRule"/>
</dbReference>
<dbReference type="SUPFAM" id="SSF50692">
    <property type="entry name" value="ADC-like"/>
    <property type="match status" value="1"/>
</dbReference>
<evidence type="ECO:0000256" key="12">
    <source>
        <dbReference type="PIRSR" id="PIRSR006246-3"/>
    </source>
</evidence>
<protein>
    <recommendedName>
        <fullName evidence="9">Aspartate 1-decarboxylase</fullName>
        <ecNumber evidence="9">4.1.1.11</ecNumber>
    </recommendedName>
    <alternativeName>
        <fullName evidence="9">Aspartate alpha-decarboxylase</fullName>
    </alternativeName>
    <component>
        <recommendedName>
            <fullName evidence="9">Aspartate 1-decarboxylase beta chain</fullName>
        </recommendedName>
    </component>
    <component>
        <recommendedName>
            <fullName evidence="9">Aspartate 1-decarboxylase alpha chain</fullName>
        </recommendedName>
    </component>
</protein>
<evidence type="ECO:0000256" key="5">
    <source>
        <dbReference type="ARBA" id="ARBA00023145"/>
    </source>
</evidence>
<dbReference type="EC" id="4.1.1.11" evidence="9"/>
<comment type="PTM">
    <text evidence="9 12">Is synthesized initially as an inactive proenzyme, which is activated by self-cleavage at a specific serine bond to produce a beta-subunit with a hydroxyl group at its C-terminus and an alpha-subunit with a pyruvoyl group at its N-terminus.</text>
</comment>
<evidence type="ECO:0000256" key="11">
    <source>
        <dbReference type="PIRSR" id="PIRSR006246-2"/>
    </source>
</evidence>
<dbReference type="InterPro" id="IPR003190">
    <property type="entry name" value="Asp_decarbox"/>
</dbReference>
<dbReference type="HAMAP" id="MF_00446">
    <property type="entry name" value="PanD"/>
    <property type="match status" value="1"/>
</dbReference>
<feature type="active site" description="Schiff-base intermediate with substrate; via pyruvic acid" evidence="9 10">
    <location>
        <position position="25"/>
    </location>
</feature>
<dbReference type="Gene3D" id="2.40.40.20">
    <property type="match status" value="1"/>
</dbReference>
<dbReference type="PANTHER" id="PTHR21012">
    <property type="entry name" value="ASPARTATE 1-DECARBOXYLASE"/>
    <property type="match status" value="1"/>
</dbReference>
<dbReference type="PANTHER" id="PTHR21012:SF0">
    <property type="entry name" value="ASPARTATE 1-DECARBOXYLASE"/>
    <property type="match status" value="1"/>
</dbReference>
<dbReference type="CDD" id="cd06919">
    <property type="entry name" value="Asp_decarbox"/>
    <property type="match status" value="1"/>
</dbReference>
<dbReference type="Proteomes" id="UP000184076">
    <property type="component" value="Unassembled WGS sequence"/>
</dbReference>
<name>A0A1M5HPZ3_9BACT</name>
<accession>A0A1M5HPZ3</accession>
<dbReference type="STRING" id="1121391.SAMN02745206_03408"/>
<keyword evidence="8 9" id="KW-0670">Pyruvate</keyword>
<evidence type="ECO:0000256" key="4">
    <source>
        <dbReference type="ARBA" id="ARBA00022813"/>
    </source>
</evidence>